<feature type="domain" description="UspA" evidence="4">
    <location>
        <begin position="2"/>
        <end position="152"/>
    </location>
</feature>
<feature type="domain" description="UspA" evidence="4">
    <location>
        <begin position="198"/>
        <end position="276"/>
    </location>
</feature>
<dbReference type="GO" id="GO:0005524">
    <property type="term" value="F:ATP binding"/>
    <property type="evidence" value="ECO:0007669"/>
    <property type="project" value="UniProtKB-KW"/>
</dbReference>
<dbReference type="EMBL" id="LAJE02000173">
    <property type="protein sequence ID" value="OEO31063.1"/>
    <property type="molecule type" value="Genomic_DNA"/>
</dbReference>
<dbReference type="InterPro" id="IPR006015">
    <property type="entry name" value="Universal_stress_UspA"/>
</dbReference>
<sequence>MMKIVAFVDLSLYSHSVIDHAAWLARENQAGVELVNIVSPNELAASNLAPVHPAGAMLVQQAGDLDAKVQELARQGRERLDQAHRTLNAAGVYDVGTRLLEGHTAQTMVQAAAKASVVVMGKRGERADLARLPLGSNLERVARGTKVPVLAVSRSFRPIKRLLAALDAEAPTAPALDALTGGLLPAGPLDLLHVGEPSENVRQALHQAATKLTEAGFEVGCRTEPGDAELVVPQRVVLDGADLLVINAFGSSRLRSMLLGSRTSELLRACQVPVLLC</sequence>
<accession>A0A1E5XR60</accession>
<name>A0A1E5XR60_9HYPH</name>
<evidence type="ECO:0000256" key="3">
    <source>
        <dbReference type="ARBA" id="ARBA00022840"/>
    </source>
</evidence>
<keyword evidence="6" id="KW-1185">Reference proteome</keyword>
<evidence type="ECO:0000256" key="1">
    <source>
        <dbReference type="ARBA" id="ARBA00008791"/>
    </source>
</evidence>
<proteinExistence type="inferred from homology"/>
<dbReference type="PANTHER" id="PTHR46268">
    <property type="entry name" value="STRESS RESPONSE PROTEIN NHAX"/>
    <property type="match status" value="1"/>
</dbReference>
<evidence type="ECO:0000313" key="6">
    <source>
        <dbReference type="Proteomes" id="UP000095463"/>
    </source>
</evidence>
<gene>
    <name evidence="5" type="ORF">VW23_018280</name>
</gene>
<dbReference type="PRINTS" id="PR01438">
    <property type="entry name" value="UNVRSLSTRESS"/>
</dbReference>
<dbReference type="AlphaFoldDB" id="A0A1E5XR60"/>
<dbReference type="Gene3D" id="3.40.50.12370">
    <property type="match status" value="1"/>
</dbReference>
<keyword evidence="3" id="KW-0067">ATP-binding</keyword>
<protein>
    <recommendedName>
        <fullName evidence="4">UspA domain-containing protein</fullName>
    </recommendedName>
</protein>
<organism evidence="5 6">
    <name type="scientific">Devosia insulae DS-56</name>
    <dbReference type="NCBI Taxonomy" id="1116389"/>
    <lineage>
        <taxon>Bacteria</taxon>
        <taxon>Pseudomonadati</taxon>
        <taxon>Pseudomonadota</taxon>
        <taxon>Alphaproteobacteria</taxon>
        <taxon>Hyphomicrobiales</taxon>
        <taxon>Devosiaceae</taxon>
        <taxon>Devosia</taxon>
    </lineage>
</organism>
<comment type="similarity">
    <text evidence="1">Belongs to the universal stress protein A family.</text>
</comment>
<dbReference type="Proteomes" id="UP000095463">
    <property type="component" value="Unassembled WGS sequence"/>
</dbReference>
<evidence type="ECO:0000313" key="5">
    <source>
        <dbReference type="EMBL" id="OEO31063.1"/>
    </source>
</evidence>
<dbReference type="InterPro" id="IPR006016">
    <property type="entry name" value="UspA"/>
</dbReference>
<reference evidence="5 6" key="1">
    <citation type="journal article" date="2015" name="Genome Announc.">
        <title>Genome Assemblies of Three Soil-Associated Devosia species: D. insulae, D. limi, and D. soli.</title>
        <authorList>
            <person name="Hassan Y.I."/>
            <person name="Lepp D."/>
            <person name="Zhou T."/>
        </authorList>
    </citation>
    <scope>NUCLEOTIDE SEQUENCE [LARGE SCALE GENOMIC DNA]</scope>
    <source>
        <strain evidence="5 6">DS-56</strain>
    </source>
</reference>
<keyword evidence="2" id="KW-0547">Nucleotide-binding</keyword>
<evidence type="ECO:0000256" key="2">
    <source>
        <dbReference type="ARBA" id="ARBA00022741"/>
    </source>
</evidence>
<evidence type="ECO:0000259" key="4">
    <source>
        <dbReference type="Pfam" id="PF00582"/>
    </source>
</evidence>
<dbReference type="Pfam" id="PF00582">
    <property type="entry name" value="Usp"/>
    <property type="match status" value="2"/>
</dbReference>
<dbReference type="CDD" id="cd00293">
    <property type="entry name" value="USP-like"/>
    <property type="match status" value="2"/>
</dbReference>
<dbReference type="SUPFAM" id="SSF52402">
    <property type="entry name" value="Adenine nucleotide alpha hydrolases-like"/>
    <property type="match status" value="2"/>
</dbReference>
<comment type="caution">
    <text evidence="5">The sequence shown here is derived from an EMBL/GenBank/DDBJ whole genome shotgun (WGS) entry which is preliminary data.</text>
</comment>
<dbReference type="PANTHER" id="PTHR46268:SF27">
    <property type="entry name" value="UNIVERSAL STRESS PROTEIN RV2623"/>
    <property type="match status" value="1"/>
</dbReference>